<dbReference type="GeneID" id="71853044"/>
<dbReference type="RefSeq" id="WP_246972508.1">
    <property type="nucleotide sequence ID" value="NZ_CP095397.1"/>
</dbReference>
<reference evidence="3 4" key="1">
    <citation type="journal article" date="2014" name="Int. J. Syst. Evol. Microbiol.">
        <title>Complete genome sequence of Corynebacterium casei LMG S-19264T (=DSM 44701T), isolated from a smear-ripened cheese.</title>
        <authorList>
            <consortium name="US DOE Joint Genome Institute (JGI-PGF)"/>
            <person name="Walter F."/>
            <person name="Albersmeier A."/>
            <person name="Kalinowski J."/>
            <person name="Ruckert C."/>
        </authorList>
    </citation>
    <scope>NUCLEOTIDE SEQUENCE [LARGE SCALE GENOMIC DNA]</scope>
    <source>
        <strain evidence="3 4">IBRC-M 10912</strain>
    </source>
</reference>
<dbReference type="Gene3D" id="2.40.128.630">
    <property type="match status" value="1"/>
</dbReference>
<dbReference type="EMBL" id="JBHSDJ010000131">
    <property type="protein sequence ID" value="MFC4249272.1"/>
    <property type="molecule type" value="Genomic_DNA"/>
</dbReference>
<dbReference type="PANTHER" id="PTHR34512:SF30">
    <property type="entry name" value="OUTER MEMBRANE PROTEIN ASSEMBLY FACTOR BAMB"/>
    <property type="match status" value="1"/>
</dbReference>
<dbReference type="PANTHER" id="PTHR34512">
    <property type="entry name" value="CELL SURFACE PROTEIN"/>
    <property type="match status" value="1"/>
</dbReference>
<dbReference type="Gene3D" id="2.130.10.10">
    <property type="entry name" value="YVTN repeat-like/Quinoprotein amine dehydrogenase"/>
    <property type="match status" value="1"/>
</dbReference>
<dbReference type="AlphaFoldDB" id="A0ABD5P4L9"/>
<dbReference type="InterPro" id="IPR011047">
    <property type="entry name" value="Quinoprotein_ADH-like_sf"/>
</dbReference>
<sequence length="398" mass="41207">MKRRPFLRSLAGCALATASAGCLAAIDPRRSAGSIGDRDATPLTDGTDAWPGDGFDSANTGYNPDASLLEADPTTRQLTRGGSGIDTSFGGGVAVGGDRFYFGTNAGDVLGYTTGGERLWTYEADPNAGVRSIPSLTREVVYVTSDNGTYALDAADGTELWTNDALIRRGSSVLVDDRLYAIVGGPAAAAVDAETGAIEWTLEPSGGRPFVASLAVADGVVYTTGVSGSDGELYALDGEETLWYRDDLGGLYTPPSVAGDVVVASTRGGDVYALDREDGGTVWRYQTGSGSSVMPALAHGHAYLPGGATRTTCLDLESGDELWSIDTGQYGGPPAAVADGVYFGTPNQGLFAVDVDGTVRWHEEGVRTTGRMAAVGDRLYVVPFAGPFASGDVHALEN</sequence>
<proteinExistence type="predicted"/>
<evidence type="ECO:0000313" key="3">
    <source>
        <dbReference type="EMBL" id="MFC4249272.1"/>
    </source>
</evidence>
<dbReference type="InterPro" id="IPR015943">
    <property type="entry name" value="WD40/YVTN_repeat-like_dom_sf"/>
</dbReference>
<dbReference type="InterPro" id="IPR002372">
    <property type="entry name" value="PQQ_rpt_dom"/>
</dbReference>
<dbReference type="PROSITE" id="PS51257">
    <property type="entry name" value="PROKAR_LIPOPROTEIN"/>
    <property type="match status" value="1"/>
</dbReference>
<feature type="region of interest" description="Disordered" evidence="1">
    <location>
        <begin position="32"/>
        <end position="83"/>
    </location>
</feature>
<dbReference type="Pfam" id="PF13360">
    <property type="entry name" value="PQQ_2"/>
    <property type="match status" value="1"/>
</dbReference>
<accession>A0ABD5P4L9</accession>
<dbReference type="Proteomes" id="UP001595821">
    <property type="component" value="Unassembled WGS sequence"/>
</dbReference>
<evidence type="ECO:0000259" key="2">
    <source>
        <dbReference type="Pfam" id="PF13360"/>
    </source>
</evidence>
<gene>
    <name evidence="3" type="ORF">ACFOZ7_20460</name>
</gene>
<protein>
    <submittedName>
        <fullName evidence="3">PQQ-binding-like beta-propeller repeat protein</fullName>
    </submittedName>
</protein>
<dbReference type="SUPFAM" id="SSF50998">
    <property type="entry name" value="Quinoprotein alcohol dehydrogenase-like"/>
    <property type="match status" value="1"/>
</dbReference>
<evidence type="ECO:0000313" key="4">
    <source>
        <dbReference type="Proteomes" id="UP001595821"/>
    </source>
</evidence>
<organism evidence="3 4">
    <name type="scientific">Natribaculum luteum</name>
    <dbReference type="NCBI Taxonomy" id="1586232"/>
    <lineage>
        <taxon>Archaea</taxon>
        <taxon>Methanobacteriati</taxon>
        <taxon>Methanobacteriota</taxon>
        <taxon>Stenosarchaea group</taxon>
        <taxon>Halobacteria</taxon>
        <taxon>Halobacteriales</taxon>
        <taxon>Natrialbaceae</taxon>
        <taxon>Natribaculum</taxon>
    </lineage>
</organism>
<comment type="caution">
    <text evidence="3">The sequence shown here is derived from an EMBL/GenBank/DDBJ whole genome shotgun (WGS) entry which is preliminary data.</text>
</comment>
<dbReference type="InterPro" id="IPR018391">
    <property type="entry name" value="PQQ_b-propeller_rpt"/>
</dbReference>
<feature type="domain" description="Pyrrolo-quinoline quinone repeat" evidence="2">
    <location>
        <begin position="86"/>
        <end position="285"/>
    </location>
</feature>
<evidence type="ECO:0000256" key="1">
    <source>
        <dbReference type="SAM" id="MobiDB-lite"/>
    </source>
</evidence>
<dbReference type="SMART" id="SM00564">
    <property type="entry name" value="PQQ"/>
    <property type="match status" value="6"/>
</dbReference>
<name>A0ABD5P4L9_9EURY</name>